<dbReference type="EMBL" id="JBBUKT010000004">
    <property type="protein sequence ID" value="MEK7951454.1"/>
    <property type="molecule type" value="Genomic_DNA"/>
</dbReference>
<dbReference type="RefSeq" id="WP_341405058.1">
    <property type="nucleotide sequence ID" value="NZ_JBBUKT010000004.1"/>
</dbReference>
<protein>
    <submittedName>
        <fullName evidence="2">Autotransporter-associated beta strand repeat-containing protein</fullName>
    </submittedName>
</protein>
<proteinExistence type="predicted"/>
<name>A0ABU9AWU2_9BACT</name>
<dbReference type="InterPro" id="IPR013425">
    <property type="entry name" value="Autotrns_rpt"/>
</dbReference>
<dbReference type="Pfam" id="PF12951">
    <property type="entry name" value="PATR"/>
    <property type="match status" value="5"/>
</dbReference>
<dbReference type="InterPro" id="IPR011050">
    <property type="entry name" value="Pectin_lyase_fold/virulence"/>
</dbReference>
<comment type="caution">
    <text evidence="2">The sequence shown here is derived from an EMBL/GenBank/DDBJ whole genome shotgun (WGS) entry which is preliminary data.</text>
</comment>
<evidence type="ECO:0000313" key="3">
    <source>
        <dbReference type="Proteomes" id="UP001371305"/>
    </source>
</evidence>
<evidence type="ECO:0000256" key="1">
    <source>
        <dbReference type="ARBA" id="ARBA00022729"/>
    </source>
</evidence>
<dbReference type="NCBIfam" id="TIGR02601">
    <property type="entry name" value="autotrns_rpt"/>
    <property type="match status" value="2"/>
</dbReference>
<organism evidence="2 3">
    <name type="scientific">Luteolibacter soli</name>
    <dbReference type="NCBI Taxonomy" id="3135280"/>
    <lineage>
        <taxon>Bacteria</taxon>
        <taxon>Pseudomonadati</taxon>
        <taxon>Verrucomicrobiota</taxon>
        <taxon>Verrucomicrobiia</taxon>
        <taxon>Verrucomicrobiales</taxon>
        <taxon>Verrucomicrobiaceae</taxon>
        <taxon>Luteolibacter</taxon>
    </lineage>
</organism>
<accession>A0ABU9AWU2</accession>
<gene>
    <name evidence="2" type="ORF">WKV53_13135</name>
</gene>
<dbReference type="SUPFAM" id="SSF51126">
    <property type="entry name" value="Pectin lyase-like"/>
    <property type="match status" value="1"/>
</dbReference>
<keyword evidence="1" id="KW-0732">Signal</keyword>
<evidence type="ECO:0000313" key="2">
    <source>
        <dbReference type="EMBL" id="MEK7951454.1"/>
    </source>
</evidence>
<dbReference type="Proteomes" id="UP001371305">
    <property type="component" value="Unassembled WGS sequence"/>
</dbReference>
<keyword evidence="3" id="KW-1185">Reference proteome</keyword>
<reference evidence="2 3" key="1">
    <citation type="submission" date="2024-04" db="EMBL/GenBank/DDBJ databases">
        <title>Luteolibacter sp. isolated from soil.</title>
        <authorList>
            <person name="An J."/>
        </authorList>
    </citation>
    <scope>NUCLEOTIDE SEQUENCE [LARGE SCALE GENOMIC DNA]</scope>
    <source>
        <strain evidence="2 3">Y139</strain>
    </source>
</reference>
<sequence>MDRTSYALLFAAVATGASHGQDLRSATTDNLNVAGAWVDGTPAVAADTATWNAASTLTNTLGANLTWGGLNVSAASGAVSISGANTLAAGAMNLGANGLSLTTSAANNSLNFTSLTGSGNLTINNGTANLGMTTFNTANALNFTGTLTLRGGNAATTPAAVGGSFMYLGRAGITQAAGTAFALDTGASATSAKDVILDSGVWGGQTIHLTSLTGYGSLRRDSGAGGSVLATVEVNQATDTVFNGMVLSHTAGNNTDIRRLALTKSGAGSLTLAGVVGKQTASAGANAADVDLTVSGGTLVLAAANTRTGATTINTGAILQAGNGGATGLIGGSGVTNNGSLVFNYGSGAVITAANAISGGGTISKKGAGTLVLSGASTLTGATIVEAGTLRIAGDLGTSPVVVQSGATVAAGVVATPGTGYVKSLTLGGGSTSTFRVGSASDLIVLNDANALTVSGPHVITAIPGSGLNPGDKIPIIDYLGTFTGFANLSLAPGTRFTLVNNVADTNIELQYTGGTLTWKGGNGVWDVNATANWDLGGSASTFLAGDAVLFDDTATTGAVTLTGTLSPNGVTIVNDTKAYTLGGTGTLAGSGTFTKQGPGSATVTAATSYTGTTYLDEGMLTFGDGATSGEIGSGAVSVFSGSTLRINRSDLLDYKTNARLRTVGGDGNIVIDGGGTVFNYTGSGTGFAEGNSWAGFSGTLTVKGGSEFRTIRNGATAMGTGSVVLGDATTSGKLAQIEGNWSFTNNITLAGPDNRIINRSISTPPRSMKLQGVISGGGGLTFEDVAGTMTNSQTGFILTGENTLTGTITIPTGVPVRVGGVPGNTDVSQGGAGAAGTLGNATVANEGTLTFSRTDALAVGNTISGAGQVFVGLTTGTAGEVVTYTGTKSYSGGTTVRSGKLVVNTALPASPVMVEAAGTLGGTGTLGAAATVAGTIAPGASVGMLSSTAGISLENGSHIAWEISNWNGGAGSGYDTINAGSITVNAVGATPAVVVITPSSLVNFTEEAKTFTLATTTGGISGLDAGDITVDATAFPGTGTWAVTTSGNLLRLSYTPGGAGGYGAWETANGIAGAGANVDSDKDGIPNGIEFVIGGDPSNSPSTALLPTVSADATKLVFVFRRTDDSASYNPFAEYGSTLSGWTTAQAGVNGVVITEDNNFYGANTDRVTVSIPRSLAVGGKLFARLRIEVP</sequence>